<name>A0A8C2AKD0_CYPCA</name>
<evidence type="ECO:0000256" key="4">
    <source>
        <dbReference type="ARBA" id="ARBA00023125"/>
    </source>
</evidence>
<dbReference type="InterPro" id="IPR029215">
    <property type="entry name" value="HMG_box_5"/>
</dbReference>
<feature type="region of interest" description="Disordered" evidence="9">
    <location>
        <begin position="471"/>
        <end position="500"/>
    </location>
</feature>
<feature type="DNA-binding region" description="HMG box" evidence="8">
    <location>
        <begin position="104"/>
        <end position="172"/>
    </location>
</feature>
<dbReference type="PANTHER" id="PTHR46318:SF2">
    <property type="entry name" value="NUCLEOLAR TRANSCRIPTION FACTOR 1"/>
    <property type="match status" value="1"/>
</dbReference>
<dbReference type="InterPro" id="IPR036910">
    <property type="entry name" value="HMG_box_dom_sf"/>
</dbReference>
<dbReference type="CDD" id="cd21999">
    <property type="entry name" value="HMG-box_UBF1_rpt2"/>
    <property type="match status" value="1"/>
</dbReference>
<dbReference type="Gene3D" id="1.10.30.10">
    <property type="entry name" value="High mobility group box domain"/>
    <property type="match status" value="5"/>
</dbReference>
<evidence type="ECO:0000256" key="9">
    <source>
        <dbReference type="SAM" id="MobiDB-lite"/>
    </source>
</evidence>
<dbReference type="PANTHER" id="PTHR46318">
    <property type="entry name" value="UPSTREAM BINDING TRANSCRIPTION FACTOR"/>
    <property type="match status" value="1"/>
</dbReference>
<evidence type="ECO:0000256" key="6">
    <source>
        <dbReference type="ARBA" id="ARBA00023163"/>
    </source>
</evidence>
<comment type="subcellular location">
    <subcellularLocation>
        <location evidence="1">Nucleus</location>
    </subcellularLocation>
</comment>
<dbReference type="GO" id="GO:0003677">
    <property type="term" value="F:DNA binding"/>
    <property type="evidence" value="ECO:0007669"/>
    <property type="project" value="UniProtKB-UniRule"/>
</dbReference>
<keyword evidence="2" id="KW-0677">Repeat</keyword>
<evidence type="ECO:0000256" key="5">
    <source>
        <dbReference type="ARBA" id="ARBA00023159"/>
    </source>
</evidence>
<evidence type="ECO:0000256" key="7">
    <source>
        <dbReference type="ARBA" id="ARBA00023242"/>
    </source>
</evidence>
<feature type="domain" description="HMG box" evidence="10">
    <location>
        <begin position="104"/>
        <end position="172"/>
    </location>
</feature>
<evidence type="ECO:0000256" key="1">
    <source>
        <dbReference type="ARBA" id="ARBA00004123"/>
    </source>
</evidence>
<dbReference type="CDD" id="cd22002">
    <property type="entry name" value="HMG-box_UBF1_rpt5"/>
    <property type="match status" value="1"/>
</dbReference>
<feature type="region of interest" description="Disordered" evidence="9">
    <location>
        <begin position="368"/>
        <end position="414"/>
    </location>
</feature>
<dbReference type="SMART" id="SM00398">
    <property type="entry name" value="HMG"/>
    <property type="match status" value="5"/>
</dbReference>
<dbReference type="Ensembl" id="ENSCCRT00015110358.1">
    <property type="protein sequence ID" value="ENSCCRP00015106955.1"/>
    <property type="gene ID" value="ENSCCRG00015042166.1"/>
</dbReference>
<feature type="DNA-binding region" description="HMG box" evidence="8">
    <location>
        <begin position="411"/>
        <end position="478"/>
    </location>
</feature>
<evidence type="ECO:0000256" key="3">
    <source>
        <dbReference type="ARBA" id="ARBA00023015"/>
    </source>
</evidence>
<keyword evidence="7 8" id="KW-0539">Nucleus</keyword>
<dbReference type="Proteomes" id="UP000694700">
    <property type="component" value="Unplaced"/>
</dbReference>
<feature type="domain" description="HMG box" evidence="10">
    <location>
        <begin position="189"/>
        <end position="257"/>
    </location>
</feature>
<organism evidence="11 12">
    <name type="scientific">Cyprinus carpio</name>
    <name type="common">Common carp</name>
    <dbReference type="NCBI Taxonomy" id="7962"/>
    <lineage>
        <taxon>Eukaryota</taxon>
        <taxon>Metazoa</taxon>
        <taxon>Chordata</taxon>
        <taxon>Craniata</taxon>
        <taxon>Vertebrata</taxon>
        <taxon>Euteleostomi</taxon>
        <taxon>Actinopterygii</taxon>
        <taxon>Neopterygii</taxon>
        <taxon>Teleostei</taxon>
        <taxon>Ostariophysi</taxon>
        <taxon>Cypriniformes</taxon>
        <taxon>Cyprinidae</taxon>
        <taxon>Cyprininae</taxon>
        <taxon>Cyprinus</taxon>
    </lineage>
</organism>
<evidence type="ECO:0000256" key="8">
    <source>
        <dbReference type="PROSITE-ProRule" id="PRU00267"/>
    </source>
</evidence>
<keyword evidence="6" id="KW-0804">Transcription</keyword>
<dbReference type="SUPFAM" id="SSF48371">
    <property type="entry name" value="ARM repeat"/>
    <property type="match status" value="1"/>
</dbReference>
<dbReference type="PROSITE" id="PS50118">
    <property type="entry name" value="HMG_BOX_2"/>
    <property type="match status" value="4"/>
</dbReference>
<feature type="domain" description="HMG box" evidence="10">
    <location>
        <begin position="411"/>
        <end position="478"/>
    </location>
</feature>
<feature type="compositionally biased region" description="Basic and acidic residues" evidence="9">
    <location>
        <begin position="398"/>
        <end position="412"/>
    </location>
</feature>
<evidence type="ECO:0000256" key="2">
    <source>
        <dbReference type="ARBA" id="ARBA00022737"/>
    </source>
</evidence>
<feature type="DNA-binding region" description="HMG box" evidence="8">
    <location>
        <begin position="497"/>
        <end position="563"/>
    </location>
</feature>
<dbReference type="CDD" id="cd21998">
    <property type="entry name" value="HMG-box_UBF1_rpt1-like"/>
    <property type="match status" value="1"/>
</dbReference>
<keyword evidence="4 8" id="KW-0238">DNA-binding</keyword>
<feature type="region of interest" description="Disordered" evidence="9">
    <location>
        <begin position="615"/>
        <end position="647"/>
    </location>
</feature>
<accession>A0A8C2AKD0</accession>
<dbReference type="InterPro" id="IPR009071">
    <property type="entry name" value="HMG_box_dom"/>
</dbReference>
<dbReference type="Pfam" id="PF00505">
    <property type="entry name" value="HMG_box"/>
    <property type="match status" value="2"/>
</dbReference>
<dbReference type="CDD" id="cd22003">
    <property type="entry name" value="HMG-box_UBF1_rpt6-like"/>
    <property type="match status" value="1"/>
</dbReference>
<dbReference type="InterPro" id="IPR051762">
    <property type="entry name" value="UBF1"/>
</dbReference>
<dbReference type="AlphaFoldDB" id="A0A8C2AKD0"/>
<keyword evidence="5" id="KW-0010">Activator</keyword>
<dbReference type="GO" id="GO:0005634">
    <property type="term" value="C:nucleus"/>
    <property type="evidence" value="ECO:0007669"/>
    <property type="project" value="UniProtKB-SubCell"/>
</dbReference>
<dbReference type="Pfam" id="PF14887">
    <property type="entry name" value="HMG_box_5"/>
    <property type="match status" value="1"/>
</dbReference>
<feature type="domain" description="HMG box" evidence="10">
    <location>
        <begin position="497"/>
        <end position="563"/>
    </location>
</feature>
<keyword evidence="3" id="KW-0805">Transcription regulation</keyword>
<feature type="compositionally biased region" description="Basic residues" evidence="9">
    <location>
        <begin position="381"/>
        <end position="390"/>
    </location>
</feature>
<evidence type="ECO:0000313" key="11">
    <source>
        <dbReference type="Ensembl" id="ENSCCRP00015106955.1"/>
    </source>
</evidence>
<dbReference type="InterPro" id="IPR016024">
    <property type="entry name" value="ARM-type_fold"/>
</dbReference>
<proteinExistence type="predicted"/>
<feature type="DNA-binding region" description="HMG box" evidence="8">
    <location>
        <begin position="189"/>
        <end position="257"/>
    </location>
</feature>
<evidence type="ECO:0000313" key="12">
    <source>
        <dbReference type="Proteomes" id="UP000694700"/>
    </source>
</evidence>
<dbReference type="SUPFAM" id="SSF47095">
    <property type="entry name" value="HMG-box"/>
    <property type="match status" value="5"/>
</dbReference>
<sequence>MNGEMDSTAKEPVWEQNDLLKLLDAMKVNLPEKDLAKYKTSESHLDWEKVAFNSYSGEMCKQKWQEVSREIRKFRTLSELIVDAQDYVKNPYKGKKLKKHPDFPKKPLTPYFRFFMEKRAKYAKLHPEMSNLDLTKILSKKYKELPERKKDKYVKDFLNEKETFTLSMMKFKQDHPDLLENVNKKSNGPEKPKTPQQLWYCHEKKALLKEHPDATTKDIKDRLGKRWQQLSDKKRMKWITKSLEQKKLYEEEMREYIQQHPEMNMTEENIVKSTLTKAERQLKDKFDGRPDKPPSNGYSMFCAELMSSMKDVPSTERMVMCSQQWKNVKQSEKDAYQKRCEQVCNTLLLFCILPSEEQQRILSEQKMGSFKRGGGGVSPASKKKNSKAKVRSPVSHFWSEKQSKDDKGKLPETPKTAQDIWQQSVIGDYLARFKNDRVKAQKAMEATWNTMEKKEKLMWIKKAAEDQKRYERELSEMRSPAPVVTPGKKMKFDGEPKKPPSNGYQKFSQEMLSNGELNHLPMKERMGEIGGRWQRLPQKDKDRYKRLAEEKQRQYKVLLEQWLNISSQERAAYKEYNSLVSQKFGSTCQNRLELYTIRYFKKKCFSNQCLYFDEEEDDDDDDDEEEKESDDGSSSDDDSDDDDDDDDDDVRFTACWSHCSFSMYMI</sequence>
<reference evidence="11" key="1">
    <citation type="submission" date="2025-08" db="UniProtKB">
        <authorList>
            <consortium name="Ensembl"/>
        </authorList>
    </citation>
    <scope>IDENTIFICATION</scope>
</reference>
<protein>
    <submittedName>
        <fullName evidence="11">Upstream binding transcription factor</fullName>
    </submittedName>
</protein>
<evidence type="ECO:0000259" key="10">
    <source>
        <dbReference type="PROSITE" id="PS50118"/>
    </source>
</evidence>